<protein>
    <recommendedName>
        <fullName evidence="4">Arrestin-like N-terminal domain-containing protein</fullName>
    </recommendedName>
</protein>
<proteinExistence type="predicted"/>
<dbReference type="GO" id="GO:0015031">
    <property type="term" value="P:protein transport"/>
    <property type="evidence" value="ECO:0007669"/>
    <property type="project" value="TreeGrafter"/>
</dbReference>
<dbReference type="GO" id="GO:0005737">
    <property type="term" value="C:cytoplasm"/>
    <property type="evidence" value="ECO:0007669"/>
    <property type="project" value="TreeGrafter"/>
</dbReference>
<comment type="caution">
    <text evidence="2">The sequence shown here is derived from an EMBL/GenBank/DDBJ whole genome shotgun (WGS) entry which is preliminary data.</text>
</comment>
<name>A0A226DRC4_FOLCA</name>
<dbReference type="PANTHER" id="PTHR11188:SF176">
    <property type="entry name" value="ARRESTIN DOMAIN-CONTAINING PROTEIN 1"/>
    <property type="match status" value="1"/>
</dbReference>
<accession>A0A226DRC4</accession>
<sequence length="387" mass="42770">MSGGAYFHHGRPSSRGGASPLMLGGYRQWRSWTSVDSSPDSDHLTGSAEPPSVRIILDKSSTTPISDQISGWVELKKNETYCGLIVELIGFYSNSDASYPILPTNSCKIFQRFSGTGVKGDTLTSRALSKFPFELNLPTNCILPPTFKTKLGRQVQYYLRVSEERGTSENPQLGRKIILYGGRLTLTDSLNQSPPRKEITLDGVTVALEIGKHKFLLGESIPFTISSQGDSSVVKRVKISLIRTISHSLRLTRSEEHESDVQITTESEILDCVVFRRFLKRETFTRSGKLLQGKDPLIPTFLSSNDLHLMIRYVVQMKLTTKGHNAEVKEMEVIVGTEAAHQAELDPGLDTLPSSGLTPCPPTYSELSSRVGSQVSMETLPPSYEEV</sequence>
<feature type="region of interest" description="Disordered" evidence="1">
    <location>
        <begin position="346"/>
        <end position="387"/>
    </location>
</feature>
<dbReference type="InterPro" id="IPR050357">
    <property type="entry name" value="Arrestin_domain-protein"/>
</dbReference>
<keyword evidence="3" id="KW-1185">Reference proteome</keyword>
<evidence type="ECO:0000256" key="1">
    <source>
        <dbReference type="SAM" id="MobiDB-lite"/>
    </source>
</evidence>
<organism evidence="2 3">
    <name type="scientific">Folsomia candida</name>
    <name type="common">Springtail</name>
    <dbReference type="NCBI Taxonomy" id="158441"/>
    <lineage>
        <taxon>Eukaryota</taxon>
        <taxon>Metazoa</taxon>
        <taxon>Ecdysozoa</taxon>
        <taxon>Arthropoda</taxon>
        <taxon>Hexapoda</taxon>
        <taxon>Collembola</taxon>
        <taxon>Entomobryomorpha</taxon>
        <taxon>Isotomoidea</taxon>
        <taxon>Isotomidae</taxon>
        <taxon>Proisotominae</taxon>
        <taxon>Folsomia</taxon>
    </lineage>
</organism>
<feature type="compositionally biased region" description="Polar residues" evidence="1">
    <location>
        <begin position="365"/>
        <end position="377"/>
    </location>
</feature>
<dbReference type="Gene3D" id="2.60.40.640">
    <property type="match status" value="2"/>
</dbReference>
<dbReference type="Proteomes" id="UP000198287">
    <property type="component" value="Unassembled WGS sequence"/>
</dbReference>
<dbReference type="InterPro" id="IPR014752">
    <property type="entry name" value="Arrestin-like_C"/>
</dbReference>
<reference evidence="2 3" key="1">
    <citation type="submission" date="2015-12" db="EMBL/GenBank/DDBJ databases">
        <title>The genome of Folsomia candida.</title>
        <authorList>
            <person name="Faddeeva A."/>
            <person name="Derks M.F."/>
            <person name="Anvar Y."/>
            <person name="Smit S."/>
            <person name="Van Straalen N."/>
            <person name="Roelofs D."/>
        </authorList>
    </citation>
    <scope>NUCLEOTIDE SEQUENCE [LARGE SCALE GENOMIC DNA]</scope>
    <source>
        <strain evidence="2 3">VU population</strain>
        <tissue evidence="2">Whole body</tissue>
    </source>
</reference>
<evidence type="ECO:0000313" key="2">
    <source>
        <dbReference type="EMBL" id="OXA47558.1"/>
    </source>
</evidence>
<dbReference type="PANTHER" id="PTHR11188">
    <property type="entry name" value="ARRESTIN DOMAIN CONTAINING PROTEIN"/>
    <property type="match status" value="1"/>
</dbReference>
<dbReference type="EMBL" id="LNIX01000013">
    <property type="protein sequence ID" value="OXA47558.1"/>
    <property type="molecule type" value="Genomic_DNA"/>
</dbReference>
<gene>
    <name evidence="2" type="ORF">Fcan01_17674</name>
</gene>
<evidence type="ECO:0008006" key="4">
    <source>
        <dbReference type="Google" id="ProtNLM"/>
    </source>
</evidence>
<dbReference type="AlphaFoldDB" id="A0A226DRC4"/>
<evidence type="ECO:0000313" key="3">
    <source>
        <dbReference type="Proteomes" id="UP000198287"/>
    </source>
</evidence>